<feature type="transmembrane region" description="Helical" evidence="8">
    <location>
        <begin position="29"/>
        <end position="53"/>
    </location>
</feature>
<evidence type="ECO:0000256" key="2">
    <source>
        <dbReference type="ARBA" id="ARBA00022475"/>
    </source>
</evidence>
<protein>
    <submittedName>
        <fullName evidence="11">Motility protein A</fullName>
    </submittedName>
</protein>
<keyword evidence="5 8" id="KW-1133">Transmembrane helix</keyword>
<proteinExistence type="inferred from homology"/>
<keyword evidence="7" id="KW-0653">Protein transport</keyword>
<accession>A0A8J3BF91</accession>
<evidence type="ECO:0000313" key="12">
    <source>
        <dbReference type="Proteomes" id="UP000637720"/>
    </source>
</evidence>
<dbReference type="EMBL" id="BMOF01000020">
    <property type="protein sequence ID" value="GGJ99640.1"/>
    <property type="molecule type" value="Genomic_DNA"/>
</dbReference>
<comment type="similarity">
    <text evidence="7">Belongs to the exbB/tolQ family.</text>
</comment>
<feature type="domain" description="MotA/TolQ/ExbB proton channel" evidence="9">
    <location>
        <begin position="104"/>
        <end position="220"/>
    </location>
</feature>
<keyword evidence="4" id="KW-0283">Flagellar rotation</keyword>
<comment type="subcellular location">
    <subcellularLocation>
        <location evidence="1">Cell membrane</location>
        <topology evidence="1">Multi-pass membrane protein</topology>
    </subcellularLocation>
    <subcellularLocation>
        <location evidence="7">Membrane</location>
        <topology evidence="7">Multi-pass membrane protein</topology>
    </subcellularLocation>
</comment>
<keyword evidence="2" id="KW-1003">Cell membrane</keyword>
<dbReference type="InterPro" id="IPR046786">
    <property type="entry name" value="MotA_N"/>
</dbReference>
<evidence type="ECO:0000259" key="10">
    <source>
        <dbReference type="Pfam" id="PF20560"/>
    </source>
</evidence>
<dbReference type="GO" id="GO:0006935">
    <property type="term" value="P:chemotaxis"/>
    <property type="evidence" value="ECO:0007669"/>
    <property type="project" value="InterPro"/>
</dbReference>
<dbReference type="RefSeq" id="WP_188817159.1">
    <property type="nucleotide sequence ID" value="NZ_BMOF01000020.1"/>
</dbReference>
<dbReference type="GO" id="GO:0005886">
    <property type="term" value="C:plasma membrane"/>
    <property type="evidence" value="ECO:0007669"/>
    <property type="project" value="UniProtKB-SubCell"/>
</dbReference>
<dbReference type="Proteomes" id="UP000637720">
    <property type="component" value="Unassembled WGS sequence"/>
</dbReference>
<evidence type="ECO:0000259" key="9">
    <source>
        <dbReference type="Pfam" id="PF01618"/>
    </source>
</evidence>
<evidence type="ECO:0000256" key="4">
    <source>
        <dbReference type="ARBA" id="ARBA00022779"/>
    </source>
</evidence>
<evidence type="ECO:0000256" key="5">
    <source>
        <dbReference type="ARBA" id="ARBA00022989"/>
    </source>
</evidence>
<keyword evidence="6 8" id="KW-0472">Membrane</keyword>
<evidence type="ECO:0000256" key="3">
    <source>
        <dbReference type="ARBA" id="ARBA00022692"/>
    </source>
</evidence>
<gene>
    <name evidence="11" type="ORF">GCM10007043_12110</name>
</gene>
<dbReference type="NCBIfam" id="NF006583">
    <property type="entry name" value="PRK09109.1"/>
    <property type="match status" value="1"/>
</dbReference>
<organism evidence="11 12">
    <name type="scientific">Calditerricola satsumensis</name>
    <dbReference type="NCBI Taxonomy" id="373054"/>
    <lineage>
        <taxon>Bacteria</taxon>
        <taxon>Bacillati</taxon>
        <taxon>Bacillota</taxon>
        <taxon>Bacilli</taxon>
        <taxon>Bacillales</taxon>
        <taxon>Bacillaceae</taxon>
        <taxon>Calditerricola</taxon>
    </lineage>
</organism>
<comment type="caution">
    <text evidence="11">The sequence shown here is derived from an EMBL/GenBank/DDBJ whole genome shotgun (WGS) entry which is preliminary data.</text>
</comment>
<evidence type="ECO:0000256" key="1">
    <source>
        <dbReference type="ARBA" id="ARBA00004651"/>
    </source>
</evidence>
<evidence type="ECO:0000256" key="8">
    <source>
        <dbReference type="SAM" id="Phobius"/>
    </source>
</evidence>
<dbReference type="GO" id="GO:0015031">
    <property type="term" value="P:protein transport"/>
    <property type="evidence" value="ECO:0007669"/>
    <property type="project" value="UniProtKB-KW"/>
</dbReference>
<evidence type="ECO:0000256" key="7">
    <source>
        <dbReference type="RuleBase" id="RU004057"/>
    </source>
</evidence>
<name>A0A8J3BF91_9BACI</name>
<keyword evidence="12" id="KW-1185">Reference proteome</keyword>
<sequence length="269" mass="29206">MDRTTLLGIVIGVTSLVLGFVLEGGHIGALFQLTAALIVFGGTLGAVTISFPWSQLKKIPRMLKEAFTEPKRDPHKLIEELVELATVARREGLLALESRAMEHPHPFLREGLMMAVDGVDPQALKQILELTIDTREEEKLRAIRIFEAAGGFAPTMGIIGTVMGLVHVLSNINDPSNLGPAIAVAFIATLYGVASANLLYLPLANKLKARLQEERLELEMMLEGILSLQAGEHPQLIQTKLAAFVQGRVPAKAEREETAYAQAQSSRSA</sequence>
<dbReference type="Pfam" id="PF20560">
    <property type="entry name" value="MotA_N"/>
    <property type="match status" value="1"/>
</dbReference>
<dbReference type="GO" id="GO:0071978">
    <property type="term" value="P:bacterial-type flagellum-dependent swarming motility"/>
    <property type="evidence" value="ECO:0007669"/>
    <property type="project" value="InterPro"/>
</dbReference>
<dbReference type="InterPro" id="IPR047055">
    <property type="entry name" value="MotA-like"/>
</dbReference>
<dbReference type="Pfam" id="PF01618">
    <property type="entry name" value="MotA_ExbB"/>
    <property type="match status" value="1"/>
</dbReference>
<dbReference type="PANTHER" id="PTHR30433:SF3">
    <property type="entry name" value="MOTILITY PROTEIN A"/>
    <property type="match status" value="1"/>
</dbReference>
<dbReference type="PANTHER" id="PTHR30433">
    <property type="entry name" value="CHEMOTAXIS PROTEIN MOTA"/>
    <property type="match status" value="1"/>
</dbReference>
<feature type="transmembrane region" description="Helical" evidence="8">
    <location>
        <begin position="145"/>
        <end position="169"/>
    </location>
</feature>
<evidence type="ECO:0000256" key="6">
    <source>
        <dbReference type="ARBA" id="ARBA00023136"/>
    </source>
</evidence>
<reference evidence="11" key="1">
    <citation type="journal article" date="2014" name="Int. J. Syst. Evol. Microbiol.">
        <title>Complete genome sequence of Corynebacterium casei LMG S-19264T (=DSM 44701T), isolated from a smear-ripened cheese.</title>
        <authorList>
            <consortium name="US DOE Joint Genome Institute (JGI-PGF)"/>
            <person name="Walter F."/>
            <person name="Albersmeier A."/>
            <person name="Kalinowski J."/>
            <person name="Ruckert C."/>
        </authorList>
    </citation>
    <scope>NUCLEOTIDE SEQUENCE</scope>
    <source>
        <strain evidence="11">JCM 14719</strain>
    </source>
</reference>
<feature type="transmembrane region" description="Helical" evidence="8">
    <location>
        <begin position="181"/>
        <end position="201"/>
    </location>
</feature>
<dbReference type="AlphaFoldDB" id="A0A8J3BF91"/>
<keyword evidence="7" id="KW-0813">Transport</keyword>
<reference evidence="11" key="2">
    <citation type="submission" date="2020-09" db="EMBL/GenBank/DDBJ databases">
        <authorList>
            <person name="Sun Q."/>
            <person name="Ohkuma M."/>
        </authorList>
    </citation>
    <scope>NUCLEOTIDE SEQUENCE</scope>
    <source>
        <strain evidence="11">JCM 14719</strain>
    </source>
</reference>
<feature type="domain" description="Motility protein A N-terminal" evidence="10">
    <location>
        <begin position="7"/>
        <end position="90"/>
    </location>
</feature>
<evidence type="ECO:0000313" key="11">
    <source>
        <dbReference type="EMBL" id="GGJ99640.1"/>
    </source>
</evidence>
<keyword evidence="3 8" id="KW-0812">Transmembrane</keyword>
<dbReference type="InterPro" id="IPR002898">
    <property type="entry name" value="MotA_ExbB_proton_chnl"/>
</dbReference>